<dbReference type="InterPro" id="IPR051910">
    <property type="entry name" value="ComF/GntX_DNA_util-trans"/>
</dbReference>
<evidence type="ECO:0000313" key="2">
    <source>
        <dbReference type="EMBL" id="UUI74469.1"/>
    </source>
</evidence>
<accession>A0ABY5KXR8</accession>
<protein>
    <submittedName>
        <fullName evidence="2">Phosphoribosyltransferase family protein</fullName>
    </submittedName>
</protein>
<organism evidence="2 3">
    <name type="scientific">Cellulomonas chengniuliangii</name>
    <dbReference type="NCBI Taxonomy" id="2968084"/>
    <lineage>
        <taxon>Bacteria</taxon>
        <taxon>Bacillati</taxon>
        <taxon>Actinomycetota</taxon>
        <taxon>Actinomycetes</taxon>
        <taxon>Micrococcales</taxon>
        <taxon>Cellulomonadaceae</taxon>
        <taxon>Cellulomonas</taxon>
    </lineage>
</organism>
<evidence type="ECO:0000313" key="3">
    <source>
        <dbReference type="Proteomes" id="UP001316189"/>
    </source>
</evidence>
<dbReference type="SUPFAM" id="SSF53271">
    <property type="entry name" value="PRTase-like"/>
    <property type="match status" value="1"/>
</dbReference>
<dbReference type="InterPro" id="IPR029057">
    <property type="entry name" value="PRTase-like"/>
</dbReference>
<dbReference type="PANTHER" id="PTHR47505:SF1">
    <property type="entry name" value="DNA UTILIZATION PROTEIN YHGH"/>
    <property type="match status" value="1"/>
</dbReference>
<dbReference type="Proteomes" id="UP001316189">
    <property type="component" value="Chromosome"/>
</dbReference>
<dbReference type="InterPro" id="IPR000836">
    <property type="entry name" value="PRTase_dom"/>
</dbReference>
<evidence type="ECO:0000256" key="1">
    <source>
        <dbReference type="ARBA" id="ARBA00008007"/>
    </source>
</evidence>
<dbReference type="GO" id="GO:0016757">
    <property type="term" value="F:glycosyltransferase activity"/>
    <property type="evidence" value="ECO:0007669"/>
    <property type="project" value="UniProtKB-KW"/>
</dbReference>
<dbReference type="RefSeq" id="WP_227569472.1">
    <property type="nucleotide sequence ID" value="NZ_CP101988.1"/>
</dbReference>
<sequence length="263" mass="26562">MPSSPQPASRPGRVLDPVRRAVTDLGRLVLPVSCGGCGALDVPLCAACAELLLAAPLRREGAAPRLDRMDGRAPLPVWAPAECVGPVRELIVAWKDGGRVDLSRPLADALTRAARGLAPALGACGGEAAGLLVVPAPSSASARWRRGEDLVGGLGTAVAQALVSQLPGTRACPALRRRWGALDQAGLGARGRGANLAGRLRVPRSIAGGLEGRPVLLVDDVLTTGATLAACEQALGAERAVVVGALVVAATPPPGRRSVGTGT</sequence>
<keyword evidence="2" id="KW-0328">Glycosyltransferase</keyword>
<dbReference type="Gene3D" id="3.40.50.2020">
    <property type="match status" value="1"/>
</dbReference>
<comment type="similarity">
    <text evidence="1">Belongs to the ComF/GntX family.</text>
</comment>
<dbReference type="PANTHER" id="PTHR47505">
    <property type="entry name" value="DNA UTILIZATION PROTEIN YHGH"/>
    <property type="match status" value="1"/>
</dbReference>
<keyword evidence="3" id="KW-1185">Reference proteome</keyword>
<reference evidence="2 3" key="1">
    <citation type="submission" date="2022-07" db="EMBL/GenBank/DDBJ databases">
        <title>Novel species in genus cellulomonas.</title>
        <authorList>
            <person name="Ye L."/>
        </authorList>
    </citation>
    <scope>NUCLEOTIDE SEQUENCE [LARGE SCALE GENOMIC DNA]</scope>
    <source>
        <strain evidence="3">zg-Y338</strain>
    </source>
</reference>
<keyword evidence="2" id="KW-0808">Transferase</keyword>
<proteinExistence type="inferred from homology"/>
<name>A0ABY5KXR8_9CELL</name>
<dbReference type="CDD" id="cd06223">
    <property type="entry name" value="PRTases_typeI"/>
    <property type="match status" value="1"/>
</dbReference>
<gene>
    <name evidence="2" type="ORF">NP064_11760</name>
</gene>
<dbReference type="EMBL" id="CP101988">
    <property type="protein sequence ID" value="UUI74469.1"/>
    <property type="molecule type" value="Genomic_DNA"/>
</dbReference>